<feature type="region of interest" description="Disordered" evidence="1">
    <location>
        <begin position="1"/>
        <end position="54"/>
    </location>
</feature>
<reference evidence="2" key="1">
    <citation type="journal article" date="2023" name="Science">
        <title>Genome structures resolve the early diversification of teleost fishes.</title>
        <authorList>
            <person name="Parey E."/>
            <person name="Louis A."/>
            <person name="Montfort J."/>
            <person name="Bouchez O."/>
            <person name="Roques C."/>
            <person name="Iampietro C."/>
            <person name="Lluch J."/>
            <person name="Castinel A."/>
            <person name="Donnadieu C."/>
            <person name="Desvignes T."/>
            <person name="Floi Bucao C."/>
            <person name="Jouanno E."/>
            <person name="Wen M."/>
            <person name="Mejri S."/>
            <person name="Dirks R."/>
            <person name="Jansen H."/>
            <person name="Henkel C."/>
            <person name="Chen W.J."/>
            <person name="Zahm M."/>
            <person name="Cabau C."/>
            <person name="Klopp C."/>
            <person name="Thompson A.W."/>
            <person name="Robinson-Rechavi M."/>
            <person name="Braasch I."/>
            <person name="Lecointre G."/>
            <person name="Bobe J."/>
            <person name="Postlethwait J.H."/>
            <person name="Berthelot C."/>
            <person name="Roest Crollius H."/>
            <person name="Guiguen Y."/>
        </authorList>
    </citation>
    <scope>NUCLEOTIDE SEQUENCE</scope>
    <source>
        <strain evidence="2">NC1722</strain>
    </source>
</reference>
<evidence type="ECO:0000313" key="2">
    <source>
        <dbReference type="EMBL" id="KAJ8383830.1"/>
    </source>
</evidence>
<protein>
    <submittedName>
        <fullName evidence="2">Uncharacterized protein</fullName>
    </submittedName>
</protein>
<feature type="region of interest" description="Disordered" evidence="1">
    <location>
        <begin position="75"/>
        <end position="113"/>
    </location>
</feature>
<comment type="caution">
    <text evidence="2">The sequence shown here is derived from an EMBL/GenBank/DDBJ whole genome shotgun (WGS) entry which is preliminary data.</text>
</comment>
<accession>A0AAD7RGW3</accession>
<dbReference type="Proteomes" id="UP001221898">
    <property type="component" value="Unassembled WGS sequence"/>
</dbReference>
<evidence type="ECO:0000313" key="3">
    <source>
        <dbReference type="Proteomes" id="UP001221898"/>
    </source>
</evidence>
<proteinExistence type="predicted"/>
<name>A0AAD7RGW3_9TELE</name>
<organism evidence="2 3">
    <name type="scientific">Aldrovandia affinis</name>
    <dbReference type="NCBI Taxonomy" id="143900"/>
    <lineage>
        <taxon>Eukaryota</taxon>
        <taxon>Metazoa</taxon>
        <taxon>Chordata</taxon>
        <taxon>Craniata</taxon>
        <taxon>Vertebrata</taxon>
        <taxon>Euteleostomi</taxon>
        <taxon>Actinopterygii</taxon>
        <taxon>Neopterygii</taxon>
        <taxon>Teleostei</taxon>
        <taxon>Notacanthiformes</taxon>
        <taxon>Halosauridae</taxon>
        <taxon>Aldrovandia</taxon>
    </lineage>
</organism>
<feature type="compositionally biased region" description="Polar residues" evidence="1">
    <location>
        <begin position="82"/>
        <end position="91"/>
    </location>
</feature>
<evidence type="ECO:0000256" key="1">
    <source>
        <dbReference type="SAM" id="MobiDB-lite"/>
    </source>
</evidence>
<sequence length="113" mass="11975">MGSCSDSHCWSGRARSPVPARAGALRHSLGTRKTKEERFTQSDGGSDSAPRSADIGVRVAVLTVTSAVAELVSLPHGKPLSPYTSRPNSTATEERPIHVPVARASRHGKDSFI</sequence>
<dbReference type="AlphaFoldDB" id="A0AAD7RGW3"/>
<keyword evidence="3" id="KW-1185">Reference proteome</keyword>
<gene>
    <name evidence="2" type="ORF">AAFF_G00214000</name>
</gene>
<dbReference type="EMBL" id="JAINUG010000284">
    <property type="protein sequence ID" value="KAJ8383830.1"/>
    <property type="molecule type" value="Genomic_DNA"/>
</dbReference>